<evidence type="ECO:0000313" key="8">
    <source>
        <dbReference type="EMBL" id="AWK85812.1"/>
    </source>
</evidence>
<dbReference type="Proteomes" id="UP000245629">
    <property type="component" value="Chromosome 1"/>
</dbReference>
<keyword evidence="2 7" id="KW-0489">Methyltransferase</keyword>
<dbReference type="EC" id="2.1.1.37" evidence="1"/>
<reference evidence="9" key="1">
    <citation type="submission" date="2018-05" db="EMBL/GenBank/DDBJ databases">
        <title>Azospirillum thermophila sp. nov., a novel isolated from hot spring.</title>
        <authorList>
            <person name="Zhao Z."/>
        </authorList>
    </citation>
    <scope>NUCLEOTIDE SEQUENCE [LARGE SCALE GENOMIC DNA]</scope>
    <source>
        <strain evidence="9">CFH 70021</strain>
    </source>
</reference>
<comment type="similarity">
    <text evidence="7">Belongs to the class I-like SAM-binding methyltransferase superfamily. C5-methyltransferase family.</text>
</comment>
<dbReference type="InterPro" id="IPR029063">
    <property type="entry name" value="SAM-dependent_MTases_sf"/>
</dbReference>
<dbReference type="PROSITE" id="PS51679">
    <property type="entry name" value="SAM_MT_C5"/>
    <property type="match status" value="1"/>
</dbReference>
<dbReference type="REBASE" id="252228">
    <property type="entry name" value="M.Asp70021ORF1350P"/>
</dbReference>
<organism evidence="8 9">
    <name type="scientific">Azospirillum thermophilum</name>
    <dbReference type="NCBI Taxonomy" id="2202148"/>
    <lineage>
        <taxon>Bacteria</taxon>
        <taxon>Pseudomonadati</taxon>
        <taxon>Pseudomonadota</taxon>
        <taxon>Alphaproteobacteria</taxon>
        <taxon>Rhodospirillales</taxon>
        <taxon>Azospirillaceae</taxon>
        <taxon>Azospirillum</taxon>
    </lineage>
</organism>
<evidence type="ECO:0000256" key="7">
    <source>
        <dbReference type="PROSITE-ProRule" id="PRU01016"/>
    </source>
</evidence>
<evidence type="ECO:0000313" key="9">
    <source>
        <dbReference type="Proteomes" id="UP000245629"/>
    </source>
</evidence>
<dbReference type="PANTHER" id="PTHR10629">
    <property type="entry name" value="CYTOSINE-SPECIFIC METHYLTRANSFERASE"/>
    <property type="match status" value="1"/>
</dbReference>
<dbReference type="GO" id="GO:0009307">
    <property type="term" value="P:DNA restriction-modification system"/>
    <property type="evidence" value="ECO:0007669"/>
    <property type="project" value="UniProtKB-KW"/>
</dbReference>
<evidence type="ECO:0000256" key="3">
    <source>
        <dbReference type="ARBA" id="ARBA00022679"/>
    </source>
</evidence>
<evidence type="ECO:0000256" key="6">
    <source>
        <dbReference type="ARBA" id="ARBA00047422"/>
    </source>
</evidence>
<dbReference type="OrthoDB" id="9813719at2"/>
<keyword evidence="5" id="KW-0680">Restriction system</keyword>
<evidence type="ECO:0000256" key="1">
    <source>
        <dbReference type="ARBA" id="ARBA00011975"/>
    </source>
</evidence>
<dbReference type="PANTHER" id="PTHR10629:SF52">
    <property type="entry name" value="DNA (CYTOSINE-5)-METHYLTRANSFERASE 1"/>
    <property type="match status" value="1"/>
</dbReference>
<feature type="active site" evidence="7">
    <location>
        <position position="141"/>
    </location>
</feature>
<dbReference type="PRINTS" id="PR00105">
    <property type="entry name" value="C5METTRFRASE"/>
</dbReference>
<keyword evidence="3 7" id="KW-0808">Transferase</keyword>
<keyword evidence="9" id="KW-1185">Reference proteome</keyword>
<dbReference type="Gene3D" id="3.90.120.10">
    <property type="entry name" value="DNA Methylase, subunit A, domain 2"/>
    <property type="match status" value="1"/>
</dbReference>
<keyword evidence="4 7" id="KW-0949">S-adenosyl-L-methionine</keyword>
<evidence type="ECO:0000256" key="4">
    <source>
        <dbReference type="ARBA" id="ARBA00022691"/>
    </source>
</evidence>
<dbReference type="GO" id="GO:0044027">
    <property type="term" value="P:negative regulation of gene expression via chromosomal CpG island methylation"/>
    <property type="evidence" value="ECO:0007669"/>
    <property type="project" value="TreeGrafter"/>
</dbReference>
<dbReference type="Gene3D" id="3.40.50.150">
    <property type="entry name" value="Vaccinia Virus protein VP39"/>
    <property type="match status" value="1"/>
</dbReference>
<proteinExistence type="inferred from homology"/>
<evidence type="ECO:0000256" key="2">
    <source>
        <dbReference type="ARBA" id="ARBA00022603"/>
    </source>
</evidence>
<protein>
    <recommendedName>
        <fullName evidence="1">DNA (cytosine-5-)-methyltransferase</fullName>
        <ecNumber evidence="1">2.1.1.37</ecNumber>
    </recommendedName>
</protein>
<dbReference type="InterPro" id="IPR001525">
    <property type="entry name" value="C5_MeTfrase"/>
</dbReference>
<dbReference type="GO" id="GO:0032259">
    <property type="term" value="P:methylation"/>
    <property type="evidence" value="ECO:0007669"/>
    <property type="project" value="UniProtKB-KW"/>
</dbReference>
<dbReference type="InterPro" id="IPR050390">
    <property type="entry name" value="C5-Methyltransferase"/>
</dbReference>
<dbReference type="Pfam" id="PF00145">
    <property type="entry name" value="DNA_methylase"/>
    <property type="match status" value="1"/>
</dbReference>
<dbReference type="GO" id="GO:0003677">
    <property type="term" value="F:DNA binding"/>
    <property type="evidence" value="ECO:0007669"/>
    <property type="project" value="TreeGrafter"/>
</dbReference>
<dbReference type="EMBL" id="CP029352">
    <property type="protein sequence ID" value="AWK85812.1"/>
    <property type="molecule type" value="Genomic_DNA"/>
</dbReference>
<name>A0A2S2CMV4_9PROT</name>
<evidence type="ECO:0000256" key="5">
    <source>
        <dbReference type="ARBA" id="ARBA00022747"/>
    </source>
</evidence>
<gene>
    <name evidence="8" type="ORF">DEW08_01350</name>
</gene>
<comment type="catalytic activity">
    <reaction evidence="6">
        <text>a 2'-deoxycytidine in DNA + S-adenosyl-L-methionine = a 5-methyl-2'-deoxycytidine in DNA + S-adenosyl-L-homocysteine + H(+)</text>
        <dbReference type="Rhea" id="RHEA:13681"/>
        <dbReference type="Rhea" id="RHEA-COMP:11369"/>
        <dbReference type="Rhea" id="RHEA-COMP:11370"/>
        <dbReference type="ChEBI" id="CHEBI:15378"/>
        <dbReference type="ChEBI" id="CHEBI:57856"/>
        <dbReference type="ChEBI" id="CHEBI:59789"/>
        <dbReference type="ChEBI" id="CHEBI:85452"/>
        <dbReference type="ChEBI" id="CHEBI:85454"/>
        <dbReference type="EC" id="2.1.1.37"/>
    </reaction>
</comment>
<sequence length="445" mass="49487">MGWTVVIVWECQAKELSALDKALEPVWQARKEARDEDGNGGRGTDWTVADLCSGAGGMSAGFARRQGFRIIGAIDLEQGKPSGGAGSLECNATYEANIGIRPVDADLLEYEPEQFREHVRATQGVDLKPGTLTVLSACTPCTDFSRTNPNNHLRDGLRNSLVARAGDYVEALRPEIMVMENARELLMGRQAHHFERLAERLSRLGYDVKAEIHFLDEFGLPQIRERALVTASCVSPARGLSDLWEGYEVDARATTVRSALSRLGEWRRIRPGDKMEVAPGMTPEVMRRLDAIPPDGGSWPDLGRSAATLELMIPSMRERWERRDLGSHPDVYGRMWWDRPAPTIKRECAHVGNGRYAHPVESRLLTVREMATIAGFPFDYSFPARAMANRYRHIGDAVPPVISYQIGAAVKWMLTGERPVLADMVLPNTTLRVDDIRSVARIAAE</sequence>
<dbReference type="KEGG" id="azz:DEW08_01350"/>
<accession>A0A2S2CMV4</accession>
<dbReference type="GO" id="GO:0003886">
    <property type="term" value="F:DNA (cytosine-5-)-methyltransferase activity"/>
    <property type="evidence" value="ECO:0007669"/>
    <property type="project" value="UniProtKB-EC"/>
</dbReference>
<dbReference type="AlphaFoldDB" id="A0A2S2CMV4"/>
<dbReference type="SUPFAM" id="SSF53335">
    <property type="entry name" value="S-adenosyl-L-methionine-dependent methyltransferases"/>
    <property type="match status" value="1"/>
</dbReference>